<evidence type="ECO:0000313" key="7">
    <source>
        <dbReference type="EMBL" id="AXE24291.1"/>
    </source>
</evidence>
<dbReference type="Pfam" id="PF13462">
    <property type="entry name" value="Thioredoxin_4"/>
    <property type="match status" value="1"/>
</dbReference>
<sequence>MSAGPRARQVGGGCVRFPLWTRGGMFVQLSRRSVLAGVGAAVIVPAAAGCLPARWGSRADEGYTGPVAAALGTEGHTVVVGDPGAPVTVRVYEDPSCPGCAEFQTEGSGPRLRRMAAEGDVQVHYVLGSFLGNGSKRAVNALRASLDRGKFAELHEVLHRGQAAAKRRGGFTGGTLLSLASSVDGLRDAGFDEAVRTGTHRDFVEAADRAVSTSWIKATPALEVDGRPVGKGDQDVLDDPDALDRYLRRARQRSARG</sequence>
<reference evidence="7 8" key="1">
    <citation type="submission" date="2018-01" db="EMBL/GenBank/DDBJ databases">
        <title>Draft genome Sequence of streptomyces globosus LZH-48.</title>
        <authorList>
            <person name="Ran K."/>
            <person name="Li Z."/>
            <person name="Wei S."/>
            <person name="Dong R."/>
        </authorList>
    </citation>
    <scope>NUCLEOTIDE SEQUENCE [LARGE SCALE GENOMIC DNA]</scope>
    <source>
        <strain evidence="7 8">LZH-48</strain>
    </source>
</reference>
<dbReference type="Proteomes" id="UP000252004">
    <property type="component" value="Chromosome"/>
</dbReference>
<evidence type="ECO:0000256" key="1">
    <source>
        <dbReference type="ARBA" id="ARBA00005791"/>
    </source>
</evidence>
<dbReference type="InterPro" id="IPR012336">
    <property type="entry name" value="Thioredoxin-like_fold"/>
</dbReference>
<keyword evidence="4" id="KW-1015">Disulfide bond</keyword>
<keyword evidence="2" id="KW-0732">Signal</keyword>
<dbReference type="OrthoDB" id="4135024at2"/>
<evidence type="ECO:0000256" key="2">
    <source>
        <dbReference type="ARBA" id="ARBA00022729"/>
    </source>
</evidence>
<keyword evidence="5" id="KW-0676">Redox-active center</keyword>
<dbReference type="Gene3D" id="3.40.30.10">
    <property type="entry name" value="Glutaredoxin"/>
    <property type="match status" value="1"/>
</dbReference>
<keyword evidence="8" id="KW-1185">Reference proteome</keyword>
<feature type="domain" description="Thioredoxin-like fold" evidence="6">
    <location>
        <begin position="75"/>
        <end position="230"/>
    </location>
</feature>
<gene>
    <name evidence="7" type="ORF">C0216_13230</name>
</gene>
<organism evidence="7 8">
    <name type="scientific">Streptomyces globosus</name>
    <dbReference type="NCBI Taxonomy" id="68209"/>
    <lineage>
        <taxon>Bacteria</taxon>
        <taxon>Bacillati</taxon>
        <taxon>Actinomycetota</taxon>
        <taxon>Actinomycetes</taxon>
        <taxon>Kitasatosporales</taxon>
        <taxon>Streptomycetaceae</taxon>
        <taxon>Streptomyces</taxon>
    </lineage>
</organism>
<evidence type="ECO:0000313" key="8">
    <source>
        <dbReference type="Proteomes" id="UP000252004"/>
    </source>
</evidence>
<dbReference type="PROSITE" id="PS51318">
    <property type="entry name" value="TAT"/>
    <property type="match status" value="1"/>
</dbReference>
<dbReference type="GO" id="GO:0016491">
    <property type="term" value="F:oxidoreductase activity"/>
    <property type="evidence" value="ECO:0007669"/>
    <property type="project" value="UniProtKB-KW"/>
</dbReference>
<dbReference type="InterPro" id="IPR006311">
    <property type="entry name" value="TAT_signal"/>
</dbReference>
<evidence type="ECO:0000259" key="6">
    <source>
        <dbReference type="Pfam" id="PF13462"/>
    </source>
</evidence>
<accession>A0A344U070</accession>
<dbReference type="InterPro" id="IPR036249">
    <property type="entry name" value="Thioredoxin-like_sf"/>
</dbReference>
<protein>
    <recommendedName>
        <fullName evidence="6">Thioredoxin-like fold domain-containing protein</fullName>
    </recommendedName>
</protein>
<name>A0A344U070_9ACTN</name>
<dbReference type="SUPFAM" id="SSF52833">
    <property type="entry name" value="Thioredoxin-like"/>
    <property type="match status" value="1"/>
</dbReference>
<evidence type="ECO:0000256" key="3">
    <source>
        <dbReference type="ARBA" id="ARBA00023002"/>
    </source>
</evidence>
<proteinExistence type="inferred from homology"/>
<dbReference type="PANTHER" id="PTHR13887">
    <property type="entry name" value="GLUTATHIONE S-TRANSFERASE KAPPA"/>
    <property type="match status" value="1"/>
</dbReference>
<keyword evidence="3" id="KW-0560">Oxidoreductase</keyword>
<evidence type="ECO:0000256" key="4">
    <source>
        <dbReference type="ARBA" id="ARBA00023157"/>
    </source>
</evidence>
<dbReference type="EMBL" id="CP030862">
    <property type="protein sequence ID" value="AXE24291.1"/>
    <property type="molecule type" value="Genomic_DNA"/>
</dbReference>
<dbReference type="KEGG" id="sgz:C0216_13230"/>
<dbReference type="AlphaFoldDB" id="A0A344U070"/>
<comment type="similarity">
    <text evidence="1">Belongs to the thioredoxin family. DsbA subfamily.</text>
</comment>
<dbReference type="PANTHER" id="PTHR13887:SF14">
    <property type="entry name" value="DISULFIDE BOND FORMATION PROTEIN D"/>
    <property type="match status" value="1"/>
</dbReference>
<evidence type="ECO:0000256" key="5">
    <source>
        <dbReference type="ARBA" id="ARBA00023284"/>
    </source>
</evidence>